<evidence type="ECO:0000256" key="4">
    <source>
        <dbReference type="ARBA" id="ARBA00022670"/>
    </source>
</evidence>
<comment type="subcellular location">
    <subcellularLocation>
        <location evidence="2">Membrane</location>
        <topology evidence="2">Multi-pass membrane protein</topology>
    </subcellularLocation>
</comment>
<dbReference type="PANTHER" id="PTHR39188">
    <property type="entry name" value="MEMBRANE-ASSOCIATED ZINC METALLOPROTEASE M50B"/>
    <property type="match status" value="1"/>
</dbReference>
<feature type="transmembrane region" description="Helical" evidence="13">
    <location>
        <begin position="248"/>
        <end position="270"/>
    </location>
</feature>
<keyword evidence="7" id="KW-0378">Hydrolase</keyword>
<evidence type="ECO:0000256" key="10">
    <source>
        <dbReference type="ARBA" id="ARBA00023049"/>
    </source>
</evidence>
<evidence type="ECO:0000313" key="16">
    <source>
        <dbReference type="Proteomes" id="UP000322530"/>
    </source>
</evidence>
<feature type="transmembrane region" description="Helical" evidence="13">
    <location>
        <begin position="306"/>
        <end position="323"/>
    </location>
</feature>
<dbReference type="GO" id="GO:0006508">
    <property type="term" value="P:proteolysis"/>
    <property type="evidence" value="ECO:0007669"/>
    <property type="project" value="UniProtKB-KW"/>
</dbReference>
<dbReference type="Proteomes" id="UP000322530">
    <property type="component" value="Unassembled WGS sequence"/>
</dbReference>
<keyword evidence="6" id="KW-0479">Metal-binding</keyword>
<dbReference type="GO" id="GO:0046872">
    <property type="term" value="F:metal ion binding"/>
    <property type="evidence" value="ECO:0007669"/>
    <property type="project" value="UniProtKB-KW"/>
</dbReference>
<feature type="transmembrane region" description="Helical" evidence="13">
    <location>
        <begin position="222"/>
        <end position="242"/>
    </location>
</feature>
<evidence type="ECO:0000256" key="11">
    <source>
        <dbReference type="ARBA" id="ARBA00023136"/>
    </source>
</evidence>
<dbReference type="InterPro" id="IPR008915">
    <property type="entry name" value="Peptidase_M50"/>
</dbReference>
<dbReference type="Pfam" id="PF02163">
    <property type="entry name" value="Peptidase_M50"/>
    <property type="match status" value="1"/>
</dbReference>
<keyword evidence="10" id="KW-0482">Metalloprotease</keyword>
<evidence type="ECO:0000256" key="12">
    <source>
        <dbReference type="SAM" id="MobiDB-lite"/>
    </source>
</evidence>
<evidence type="ECO:0000313" key="15">
    <source>
        <dbReference type="EMBL" id="GCF10095.1"/>
    </source>
</evidence>
<name>A0A5A5TFV0_9CHLR</name>
<dbReference type="CDD" id="cd06160">
    <property type="entry name" value="S2P-M50_like_2"/>
    <property type="match status" value="1"/>
</dbReference>
<feature type="region of interest" description="Disordered" evidence="12">
    <location>
        <begin position="56"/>
        <end position="77"/>
    </location>
</feature>
<comment type="similarity">
    <text evidence="3">Belongs to the peptidase M50B family.</text>
</comment>
<feature type="transmembrane region" description="Helical" evidence="13">
    <location>
        <begin position="282"/>
        <end position="300"/>
    </location>
</feature>
<feature type="transmembrane region" description="Helical" evidence="13">
    <location>
        <begin position="191"/>
        <end position="210"/>
    </location>
</feature>
<dbReference type="OrthoDB" id="9781963at2"/>
<dbReference type="GO" id="GO:0016020">
    <property type="term" value="C:membrane"/>
    <property type="evidence" value="ECO:0007669"/>
    <property type="project" value="UniProtKB-SubCell"/>
</dbReference>
<evidence type="ECO:0000256" key="5">
    <source>
        <dbReference type="ARBA" id="ARBA00022692"/>
    </source>
</evidence>
<evidence type="ECO:0000256" key="7">
    <source>
        <dbReference type="ARBA" id="ARBA00022801"/>
    </source>
</evidence>
<feature type="compositionally biased region" description="Polar residues" evidence="12">
    <location>
        <begin position="1"/>
        <end position="18"/>
    </location>
</feature>
<keyword evidence="4" id="KW-0645">Protease</keyword>
<evidence type="ECO:0000256" key="2">
    <source>
        <dbReference type="ARBA" id="ARBA00004141"/>
    </source>
</evidence>
<evidence type="ECO:0000256" key="3">
    <source>
        <dbReference type="ARBA" id="ARBA00007931"/>
    </source>
</evidence>
<evidence type="ECO:0000256" key="1">
    <source>
        <dbReference type="ARBA" id="ARBA00001947"/>
    </source>
</evidence>
<keyword evidence="8" id="KW-0862">Zinc</keyword>
<dbReference type="GO" id="GO:0008237">
    <property type="term" value="F:metallopeptidase activity"/>
    <property type="evidence" value="ECO:0007669"/>
    <property type="project" value="UniProtKB-KW"/>
</dbReference>
<proteinExistence type="inferred from homology"/>
<evidence type="ECO:0000256" key="9">
    <source>
        <dbReference type="ARBA" id="ARBA00022989"/>
    </source>
</evidence>
<feature type="region of interest" description="Disordered" evidence="12">
    <location>
        <begin position="93"/>
        <end position="112"/>
    </location>
</feature>
<reference evidence="15 16" key="1">
    <citation type="submission" date="2019-01" db="EMBL/GenBank/DDBJ databases">
        <title>Draft genome sequence of Dictyobacter sp. Uno17.</title>
        <authorList>
            <person name="Wang C.M."/>
            <person name="Zheng Y."/>
            <person name="Sakai Y."/>
            <person name="Abe K."/>
            <person name="Yokota A."/>
            <person name="Yabe S."/>
        </authorList>
    </citation>
    <scope>NUCLEOTIDE SEQUENCE [LARGE SCALE GENOMIC DNA]</scope>
    <source>
        <strain evidence="15 16">Uno17</strain>
    </source>
</reference>
<keyword evidence="11 13" id="KW-0472">Membrane</keyword>
<dbReference type="PANTHER" id="PTHR39188:SF3">
    <property type="entry name" value="STAGE IV SPORULATION PROTEIN FB"/>
    <property type="match status" value="1"/>
</dbReference>
<evidence type="ECO:0000256" key="13">
    <source>
        <dbReference type="SAM" id="Phobius"/>
    </source>
</evidence>
<keyword evidence="16" id="KW-1185">Reference proteome</keyword>
<feature type="transmembrane region" description="Helical" evidence="13">
    <location>
        <begin position="119"/>
        <end position="137"/>
    </location>
</feature>
<comment type="caution">
    <text evidence="15">The sequence shown here is derived from an EMBL/GenBank/DDBJ whole genome shotgun (WGS) entry which is preliminary data.</text>
</comment>
<feature type="domain" description="Peptidase M50" evidence="14">
    <location>
        <begin position="168"/>
        <end position="242"/>
    </location>
</feature>
<keyword evidence="9 13" id="KW-1133">Transmembrane helix</keyword>
<keyword evidence="5 13" id="KW-0812">Transmembrane</keyword>
<organism evidence="15 16">
    <name type="scientific">Dictyobacter arantiisoli</name>
    <dbReference type="NCBI Taxonomy" id="2014874"/>
    <lineage>
        <taxon>Bacteria</taxon>
        <taxon>Bacillati</taxon>
        <taxon>Chloroflexota</taxon>
        <taxon>Ktedonobacteria</taxon>
        <taxon>Ktedonobacterales</taxon>
        <taxon>Dictyobacteraceae</taxon>
        <taxon>Dictyobacter</taxon>
    </lineage>
</organism>
<dbReference type="RefSeq" id="WP_149402999.1">
    <property type="nucleotide sequence ID" value="NZ_BIXY01000060.1"/>
</dbReference>
<feature type="transmembrane region" description="Helical" evidence="13">
    <location>
        <begin position="149"/>
        <end position="179"/>
    </location>
</feature>
<evidence type="ECO:0000256" key="8">
    <source>
        <dbReference type="ARBA" id="ARBA00022833"/>
    </source>
</evidence>
<comment type="cofactor">
    <cofactor evidence="1">
        <name>Zn(2+)</name>
        <dbReference type="ChEBI" id="CHEBI:29105"/>
    </cofactor>
</comment>
<dbReference type="AlphaFoldDB" id="A0A5A5TFV0"/>
<gene>
    <name evidence="15" type="ORF">KDI_36590</name>
</gene>
<feature type="region of interest" description="Disordered" evidence="12">
    <location>
        <begin position="1"/>
        <end position="38"/>
    </location>
</feature>
<accession>A0A5A5TFV0</accession>
<protein>
    <recommendedName>
        <fullName evidence="14">Peptidase M50 domain-containing protein</fullName>
    </recommendedName>
</protein>
<feature type="transmembrane region" description="Helical" evidence="13">
    <location>
        <begin position="343"/>
        <end position="367"/>
    </location>
</feature>
<evidence type="ECO:0000259" key="14">
    <source>
        <dbReference type="Pfam" id="PF02163"/>
    </source>
</evidence>
<evidence type="ECO:0000256" key="6">
    <source>
        <dbReference type="ARBA" id="ARBA00022723"/>
    </source>
</evidence>
<sequence>MYNNTNSDNKVPSQNDSDSAPEADYAHPDYYLASVKQPTQAEMDISPYSYDPYSDNYTGYQSIPPTPDPYAPASTVSPYQEYRGPQSMLQSSEVSYAEGADQSSTPGAEFKQTGKSRKGIAGIGGLLAAIGGFLLKFKSLVFLLKFGTFGITALVSVFVYSFIFGWPFAIGLVLLLFIHEMGHAVVMRLKGIPLGGMIFIPLFGAAVTMRQMPKSAKDEAEVGIAGPIAGALAASVCFFFAHIYPGTIWAPLAYFGFFLNLFNLIPVIPFDGGRVVAAIDRRVWIIGFVALLAYQVWEWFHGNNSPWLLLFVIMAAFQLWSRGRNTLDAQSYEYYNVHWTSRLLISILYFALIAVLFLGMTITHTLIPVAN</sequence>
<dbReference type="EMBL" id="BIXY01000060">
    <property type="protein sequence ID" value="GCF10095.1"/>
    <property type="molecule type" value="Genomic_DNA"/>
</dbReference>